<dbReference type="Pfam" id="PF08352">
    <property type="entry name" value="oligo_HPY"/>
    <property type="match status" value="1"/>
</dbReference>
<comment type="subcellular location">
    <subcellularLocation>
        <location evidence="1">Cell membrane</location>
        <topology evidence="1">Peripheral membrane protein</topology>
    </subcellularLocation>
</comment>
<dbReference type="InterPro" id="IPR003593">
    <property type="entry name" value="AAA+_ATPase"/>
</dbReference>
<reference evidence="9" key="1">
    <citation type="submission" date="2020-05" db="EMBL/GenBank/DDBJ databases">
        <authorList>
            <person name="Chiriac C."/>
            <person name="Salcher M."/>
            <person name="Ghai R."/>
            <person name="Kavagutti S V."/>
        </authorList>
    </citation>
    <scope>NUCLEOTIDE SEQUENCE</scope>
</reference>
<evidence type="ECO:0000256" key="5">
    <source>
        <dbReference type="ARBA" id="ARBA00022840"/>
    </source>
</evidence>
<feature type="compositionally biased region" description="Polar residues" evidence="7">
    <location>
        <begin position="336"/>
        <end position="347"/>
    </location>
</feature>
<keyword evidence="3" id="KW-1003">Cell membrane</keyword>
<dbReference type="InterPro" id="IPR013563">
    <property type="entry name" value="Oligopep_ABC_C"/>
</dbReference>
<dbReference type="GO" id="GO:0016887">
    <property type="term" value="F:ATP hydrolysis activity"/>
    <property type="evidence" value="ECO:0007669"/>
    <property type="project" value="InterPro"/>
</dbReference>
<dbReference type="NCBIfam" id="TIGR01727">
    <property type="entry name" value="oligo_HPY"/>
    <property type="match status" value="1"/>
</dbReference>
<dbReference type="PROSITE" id="PS50893">
    <property type="entry name" value="ABC_TRANSPORTER_2"/>
    <property type="match status" value="1"/>
</dbReference>
<dbReference type="AlphaFoldDB" id="A0A6J7CHR4"/>
<dbReference type="InterPro" id="IPR017871">
    <property type="entry name" value="ABC_transporter-like_CS"/>
</dbReference>
<evidence type="ECO:0000313" key="9">
    <source>
        <dbReference type="EMBL" id="CAB4857221.1"/>
    </source>
</evidence>
<dbReference type="InterPro" id="IPR003439">
    <property type="entry name" value="ABC_transporter-like_ATP-bd"/>
</dbReference>
<sequence length="357" mass="38911">MSTETNQNNNPDEDFLVVENLTTTFNTARGPLPAVGGVSFRLGHNETLGVVGESGSGKTVLSRTIMGLQPRTNVEVGGSVRFDGHEIVGATEAELREIWGTKVAMIFQDPMTSLNPVTKIGKQIGESLHVRLGMSKDEAKARAIELLTLVGIPSPEERYEAYPTQLSGGMRQRVMIAIALACNPSLLLADEPTTGLDVTIQAQILNLLDELQMKLQMSVILVTHDLGVVATRTDRIIVMYAGRVVEMGRTKDVFKDHRMPYTRALLESTPRVSNPSHTRLKTIPGRPPNLLKLAEGCAFAPRCSRATEKCSQERPNLEPTGTDGHYFACWNPLDNQSAPVSSSTGSTKEFGEDNVRS</sequence>
<evidence type="ECO:0000259" key="8">
    <source>
        <dbReference type="PROSITE" id="PS50893"/>
    </source>
</evidence>
<dbReference type="InterPro" id="IPR050388">
    <property type="entry name" value="ABC_Ni/Peptide_Import"/>
</dbReference>
<dbReference type="EMBL" id="CAFBLN010000001">
    <property type="protein sequence ID" value="CAB4857221.1"/>
    <property type="molecule type" value="Genomic_DNA"/>
</dbReference>
<dbReference type="FunFam" id="3.40.50.300:FF:000016">
    <property type="entry name" value="Oligopeptide ABC transporter ATP-binding component"/>
    <property type="match status" value="1"/>
</dbReference>
<dbReference type="PANTHER" id="PTHR43297:SF2">
    <property type="entry name" value="DIPEPTIDE TRANSPORT ATP-BINDING PROTEIN DPPD"/>
    <property type="match status" value="1"/>
</dbReference>
<keyword evidence="4" id="KW-0547">Nucleotide-binding</keyword>
<evidence type="ECO:0000256" key="1">
    <source>
        <dbReference type="ARBA" id="ARBA00004202"/>
    </source>
</evidence>
<dbReference type="GO" id="GO:0005524">
    <property type="term" value="F:ATP binding"/>
    <property type="evidence" value="ECO:0007669"/>
    <property type="project" value="UniProtKB-KW"/>
</dbReference>
<dbReference type="GO" id="GO:0005886">
    <property type="term" value="C:plasma membrane"/>
    <property type="evidence" value="ECO:0007669"/>
    <property type="project" value="UniProtKB-SubCell"/>
</dbReference>
<dbReference type="SUPFAM" id="SSF52540">
    <property type="entry name" value="P-loop containing nucleoside triphosphate hydrolases"/>
    <property type="match status" value="1"/>
</dbReference>
<dbReference type="GO" id="GO:0015833">
    <property type="term" value="P:peptide transport"/>
    <property type="evidence" value="ECO:0007669"/>
    <property type="project" value="InterPro"/>
</dbReference>
<dbReference type="Pfam" id="PF00005">
    <property type="entry name" value="ABC_tran"/>
    <property type="match status" value="1"/>
</dbReference>
<keyword evidence="2" id="KW-0813">Transport</keyword>
<dbReference type="PROSITE" id="PS00211">
    <property type="entry name" value="ABC_TRANSPORTER_1"/>
    <property type="match status" value="1"/>
</dbReference>
<organism evidence="9">
    <name type="scientific">freshwater metagenome</name>
    <dbReference type="NCBI Taxonomy" id="449393"/>
    <lineage>
        <taxon>unclassified sequences</taxon>
        <taxon>metagenomes</taxon>
        <taxon>ecological metagenomes</taxon>
    </lineage>
</organism>
<proteinExistence type="predicted"/>
<evidence type="ECO:0000256" key="4">
    <source>
        <dbReference type="ARBA" id="ARBA00022741"/>
    </source>
</evidence>
<evidence type="ECO:0000256" key="2">
    <source>
        <dbReference type="ARBA" id="ARBA00022448"/>
    </source>
</evidence>
<dbReference type="InterPro" id="IPR027417">
    <property type="entry name" value="P-loop_NTPase"/>
</dbReference>
<keyword evidence="5" id="KW-0067">ATP-binding</keyword>
<dbReference type="SMART" id="SM00382">
    <property type="entry name" value="AAA"/>
    <property type="match status" value="1"/>
</dbReference>
<gene>
    <name evidence="9" type="ORF">UFOPK3381_00047</name>
</gene>
<accession>A0A6J7CHR4</accession>
<name>A0A6J7CHR4_9ZZZZ</name>
<evidence type="ECO:0000256" key="7">
    <source>
        <dbReference type="SAM" id="MobiDB-lite"/>
    </source>
</evidence>
<keyword evidence="6" id="KW-0472">Membrane</keyword>
<dbReference type="CDD" id="cd03257">
    <property type="entry name" value="ABC_NikE_OppD_transporters"/>
    <property type="match status" value="1"/>
</dbReference>
<dbReference type="PANTHER" id="PTHR43297">
    <property type="entry name" value="OLIGOPEPTIDE TRANSPORT ATP-BINDING PROTEIN APPD"/>
    <property type="match status" value="1"/>
</dbReference>
<feature type="region of interest" description="Disordered" evidence="7">
    <location>
        <begin position="336"/>
        <end position="357"/>
    </location>
</feature>
<evidence type="ECO:0000256" key="6">
    <source>
        <dbReference type="ARBA" id="ARBA00023136"/>
    </source>
</evidence>
<protein>
    <submittedName>
        <fullName evidence="9">Unannotated protein</fullName>
    </submittedName>
</protein>
<evidence type="ECO:0000256" key="3">
    <source>
        <dbReference type="ARBA" id="ARBA00022475"/>
    </source>
</evidence>
<feature type="domain" description="ABC transporter" evidence="8">
    <location>
        <begin position="16"/>
        <end position="266"/>
    </location>
</feature>
<dbReference type="Gene3D" id="3.40.50.300">
    <property type="entry name" value="P-loop containing nucleotide triphosphate hydrolases"/>
    <property type="match status" value="1"/>
</dbReference>